<dbReference type="EMBL" id="PJQY01002278">
    <property type="protein sequence ID" value="PQP95061.1"/>
    <property type="molecule type" value="Genomic_DNA"/>
</dbReference>
<keyword evidence="2" id="KW-1185">Reference proteome</keyword>
<gene>
    <name evidence="1" type="ORF">Pyn_17303</name>
</gene>
<organism evidence="1 2">
    <name type="scientific">Prunus yedoensis var. nudiflora</name>
    <dbReference type="NCBI Taxonomy" id="2094558"/>
    <lineage>
        <taxon>Eukaryota</taxon>
        <taxon>Viridiplantae</taxon>
        <taxon>Streptophyta</taxon>
        <taxon>Embryophyta</taxon>
        <taxon>Tracheophyta</taxon>
        <taxon>Spermatophyta</taxon>
        <taxon>Magnoliopsida</taxon>
        <taxon>eudicotyledons</taxon>
        <taxon>Gunneridae</taxon>
        <taxon>Pentapetalae</taxon>
        <taxon>rosids</taxon>
        <taxon>fabids</taxon>
        <taxon>Rosales</taxon>
        <taxon>Rosaceae</taxon>
        <taxon>Amygdaloideae</taxon>
        <taxon>Amygdaleae</taxon>
        <taxon>Prunus</taxon>
    </lineage>
</organism>
<proteinExistence type="predicted"/>
<name>A0A314XM12_PRUYE</name>
<dbReference type="STRING" id="2094558.A0A314XM12"/>
<accession>A0A314XM12</accession>
<evidence type="ECO:0000313" key="2">
    <source>
        <dbReference type="Proteomes" id="UP000250321"/>
    </source>
</evidence>
<dbReference type="Proteomes" id="UP000250321">
    <property type="component" value="Unassembled WGS sequence"/>
</dbReference>
<reference evidence="1 2" key="1">
    <citation type="submission" date="2018-02" db="EMBL/GenBank/DDBJ databases">
        <title>Draft genome of wild Prunus yedoensis var. nudiflora.</title>
        <authorList>
            <person name="Baek S."/>
            <person name="Kim J.-H."/>
            <person name="Choi K."/>
            <person name="Kim G.-B."/>
            <person name="Cho A."/>
            <person name="Jang H."/>
            <person name="Shin C.-H."/>
            <person name="Yu H.-J."/>
            <person name="Mun J.-H."/>
        </authorList>
    </citation>
    <scope>NUCLEOTIDE SEQUENCE [LARGE SCALE GENOMIC DNA]</scope>
    <source>
        <strain evidence="2">cv. Jeju island</strain>
        <tissue evidence="1">Leaf</tissue>
    </source>
</reference>
<dbReference type="AlphaFoldDB" id="A0A314XM12"/>
<comment type="caution">
    <text evidence="1">The sequence shown here is derived from an EMBL/GenBank/DDBJ whole genome shotgun (WGS) entry which is preliminary data.</text>
</comment>
<protein>
    <submittedName>
        <fullName evidence="1">Proline-glutamic acid-and leucine-rich protein 1-like isoform X3</fullName>
    </submittedName>
</protein>
<sequence length="130" mass="14261">MKDDQLSHKLIENGAKTVDQLPLMPLFSLPFVKKEEAWSFSGSLEWHNTSSLVGGTPSNNTSRIAVKIVVLEALEALLAVGDALKSEGWRSDVHLLLINIATNSQKGGWAGRNYTSLITLDYSYGKTTKE</sequence>
<evidence type="ECO:0000313" key="1">
    <source>
        <dbReference type="EMBL" id="PQP95061.1"/>
    </source>
</evidence>
<dbReference type="OrthoDB" id="10620972at2759"/>